<dbReference type="KEGG" id="cjt:EG359_10085"/>
<protein>
    <recommendedName>
        <fullName evidence="6">SMI1/KNR4 family protein</fullName>
    </recommendedName>
</protein>
<dbReference type="RefSeq" id="WP_076352705.1">
    <property type="nucleotide sequence ID" value="NZ_CAMIMN010000110.1"/>
</dbReference>
<evidence type="ECO:0000313" key="3">
    <source>
        <dbReference type="EMBL" id="SIS32056.1"/>
    </source>
</evidence>
<dbReference type="EMBL" id="FTNZ01000002">
    <property type="protein sequence ID" value="SIS32056.1"/>
    <property type="molecule type" value="Genomic_DNA"/>
</dbReference>
<name>A0A1N7I4T4_9FLAO</name>
<keyword evidence="1" id="KW-0175">Coiled coil</keyword>
<proteinExistence type="predicted"/>
<evidence type="ECO:0000313" key="4">
    <source>
        <dbReference type="Proteomes" id="UP000186106"/>
    </source>
</evidence>
<evidence type="ECO:0000313" key="5">
    <source>
        <dbReference type="Proteomes" id="UP000279541"/>
    </source>
</evidence>
<dbReference type="AlphaFoldDB" id="A0A1N7I4T4"/>
<accession>A0A1N7I4T4</accession>
<evidence type="ECO:0000313" key="2">
    <source>
        <dbReference type="EMBL" id="AZA99949.1"/>
    </source>
</evidence>
<feature type="coiled-coil region" evidence="1">
    <location>
        <begin position="129"/>
        <end position="162"/>
    </location>
</feature>
<dbReference type="STRING" id="112234.SAMN05421768_102664"/>
<gene>
    <name evidence="2" type="ORF">EG359_10085</name>
    <name evidence="3" type="ORF">SAMN05421768_102664</name>
</gene>
<reference evidence="2 5" key="2">
    <citation type="submission" date="2018-11" db="EMBL/GenBank/DDBJ databases">
        <title>Proposal to divide the Flavobacteriaceae and reorganize its genera based on Amino Acid Identity values calculated from whole genome sequences.</title>
        <authorList>
            <person name="Nicholson A.C."/>
            <person name="Gulvik C.A."/>
            <person name="Whitney A.M."/>
            <person name="Humrighouse B.W."/>
            <person name="Bell M."/>
            <person name="Holmes B."/>
            <person name="Steigerwalt A.G."/>
            <person name="Villarma A."/>
            <person name="Sheth M."/>
            <person name="Batra D."/>
            <person name="Pryor J."/>
            <person name="Bernardet J.-F."/>
            <person name="Hugo C."/>
            <person name="Kampfer P."/>
            <person name="Newman J."/>
            <person name="McQuiston J.R."/>
        </authorList>
    </citation>
    <scope>NUCLEOTIDE SEQUENCE [LARGE SCALE GENOMIC DNA]</scope>
    <source>
        <strain evidence="2 5">DSM 16927</strain>
    </source>
</reference>
<evidence type="ECO:0008006" key="6">
    <source>
        <dbReference type="Google" id="ProtNLM"/>
    </source>
</evidence>
<evidence type="ECO:0000256" key="1">
    <source>
        <dbReference type="SAM" id="Coils"/>
    </source>
</evidence>
<keyword evidence="5" id="KW-1185">Reference proteome</keyword>
<organism evidence="3 4">
    <name type="scientific">Chryseobacterium joostei</name>
    <dbReference type="NCBI Taxonomy" id="112234"/>
    <lineage>
        <taxon>Bacteria</taxon>
        <taxon>Pseudomonadati</taxon>
        <taxon>Bacteroidota</taxon>
        <taxon>Flavobacteriia</taxon>
        <taxon>Flavobacteriales</taxon>
        <taxon>Weeksellaceae</taxon>
        <taxon>Chryseobacterium group</taxon>
        <taxon>Chryseobacterium</taxon>
    </lineage>
</organism>
<sequence length="174" mass="20059">MKKIEIIPLDGIQIENIGKLPLGESKANIEKLLGQPSDSSNEEQLFYDDYELRIDLDENENAEFIEFIYGPFPENTELSIYGVNPFQVGANQLIEILSEKNNGDIDDNEAEYCYAFLNNSVGVWRQITEQDVEQDIADMKANNEYEENKNWLEEDLVKAKNFWSIGIGGKDYYR</sequence>
<dbReference type="Proteomes" id="UP000186106">
    <property type="component" value="Unassembled WGS sequence"/>
</dbReference>
<reference evidence="3 4" key="1">
    <citation type="submission" date="2017-01" db="EMBL/GenBank/DDBJ databases">
        <authorList>
            <person name="Mah S.A."/>
            <person name="Swanson W.J."/>
            <person name="Moy G.W."/>
            <person name="Vacquier V.D."/>
        </authorList>
    </citation>
    <scope>NUCLEOTIDE SEQUENCE [LARGE SCALE GENOMIC DNA]</scope>
    <source>
        <strain evidence="3 4">DSM 16927</strain>
    </source>
</reference>
<dbReference type="OrthoDB" id="8604635at2"/>
<dbReference type="Proteomes" id="UP000279541">
    <property type="component" value="Chromosome"/>
</dbReference>
<dbReference type="EMBL" id="CP033926">
    <property type="protein sequence ID" value="AZA99949.1"/>
    <property type="molecule type" value="Genomic_DNA"/>
</dbReference>